<accession>A0ABU9HRP2</accession>
<evidence type="ECO:0000256" key="4">
    <source>
        <dbReference type="ARBA" id="ARBA00022452"/>
    </source>
</evidence>
<dbReference type="PANTHER" id="PTHR30026:SF20">
    <property type="entry name" value="OUTER MEMBRANE PROTEIN TOLC"/>
    <property type="match status" value="1"/>
</dbReference>
<comment type="subcellular location">
    <subcellularLocation>
        <location evidence="1">Cell outer membrane</location>
    </subcellularLocation>
</comment>
<dbReference type="Gene3D" id="1.20.1600.10">
    <property type="entry name" value="Outer membrane efflux proteins (OEP)"/>
    <property type="match status" value="1"/>
</dbReference>
<evidence type="ECO:0000313" key="9">
    <source>
        <dbReference type="EMBL" id="MEL1242823.1"/>
    </source>
</evidence>
<dbReference type="Proteomes" id="UP001464555">
    <property type="component" value="Unassembled WGS sequence"/>
</dbReference>
<sequence length="437" mass="48341">MKIFSTLLCIIAFVSSGLSQVRTAWTLEDCIAYAIAHNITIKQSESDKDIADVNYTQSKYSRFPSLSASATQNMNNGTSIDPITSRFVTQMVHSTSLGTTAQVTLYNGNYINNTIKQNELLVKQNEFYVSEAKNNVTLSVTEAYLMALYYKEGISAAENAVYSSQTQLDNVKKKYSAGSVAGIDVADLETQLSSDNYNLVTARNSYRQQLITLKQLLEMDPALPFEIAEPTLPESEILIPDVGVIYETAIANMPEIKSAALQTDIEKVGLDKSKSGYLPTVSLYAGLNTGYTNTQNFNFATQLDNNFYQNAGLSVNIPIFSKYQNKAAVEKSKIAIEQSKYTAQSTSKQLYLKVESAWQNAVSAQSGMEAALALRNSSRQAYEMALKKAALGTLNPTELLVSQNTYLSAEQKYLQTKFSAALYYQLLQFYQGKEIKL</sequence>
<reference evidence="9 10" key="1">
    <citation type="submission" date="2024-04" db="EMBL/GenBank/DDBJ databases">
        <title>Flavobacterium sp. DGU11 16S ribosomal RNA gene Genome sequencing and assembly.</title>
        <authorList>
            <person name="Park S."/>
        </authorList>
    </citation>
    <scope>NUCLEOTIDE SEQUENCE [LARGE SCALE GENOMIC DNA]</scope>
    <source>
        <strain evidence="9 10">DGU11</strain>
    </source>
</reference>
<dbReference type="RefSeq" id="WP_341695148.1">
    <property type="nucleotide sequence ID" value="NZ_JBBYHR010000001.1"/>
</dbReference>
<keyword evidence="5" id="KW-0812">Transmembrane</keyword>
<evidence type="ECO:0000256" key="2">
    <source>
        <dbReference type="ARBA" id="ARBA00007613"/>
    </source>
</evidence>
<name>A0ABU9HRP2_9FLAO</name>
<keyword evidence="7" id="KW-0998">Cell outer membrane</keyword>
<dbReference type="InterPro" id="IPR051906">
    <property type="entry name" value="TolC-like"/>
</dbReference>
<evidence type="ECO:0000256" key="8">
    <source>
        <dbReference type="SAM" id="SignalP"/>
    </source>
</evidence>
<dbReference type="EMBL" id="JBBYHR010000001">
    <property type="protein sequence ID" value="MEL1242823.1"/>
    <property type="molecule type" value="Genomic_DNA"/>
</dbReference>
<keyword evidence="8" id="KW-0732">Signal</keyword>
<dbReference type="SUPFAM" id="SSF56954">
    <property type="entry name" value="Outer membrane efflux proteins (OEP)"/>
    <property type="match status" value="1"/>
</dbReference>
<organism evidence="9 10">
    <name type="scientific">Flavobacterium arundinis</name>
    <dbReference type="NCBI Taxonomy" id="3139143"/>
    <lineage>
        <taxon>Bacteria</taxon>
        <taxon>Pseudomonadati</taxon>
        <taxon>Bacteroidota</taxon>
        <taxon>Flavobacteriia</taxon>
        <taxon>Flavobacteriales</taxon>
        <taxon>Flavobacteriaceae</taxon>
        <taxon>Flavobacterium</taxon>
    </lineage>
</organism>
<evidence type="ECO:0000256" key="6">
    <source>
        <dbReference type="ARBA" id="ARBA00023136"/>
    </source>
</evidence>
<evidence type="ECO:0000256" key="7">
    <source>
        <dbReference type="ARBA" id="ARBA00023237"/>
    </source>
</evidence>
<protein>
    <submittedName>
        <fullName evidence="9">TolC family protein</fullName>
    </submittedName>
</protein>
<dbReference type="Pfam" id="PF02321">
    <property type="entry name" value="OEP"/>
    <property type="match status" value="2"/>
</dbReference>
<evidence type="ECO:0000313" key="10">
    <source>
        <dbReference type="Proteomes" id="UP001464555"/>
    </source>
</evidence>
<evidence type="ECO:0000256" key="3">
    <source>
        <dbReference type="ARBA" id="ARBA00022448"/>
    </source>
</evidence>
<comment type="similarity">
    <text evidence="2">Belongs to the outer membrane factor (OMF) (TC 1.B.17) family.</text>
</comment>
<feature type="signal peptide" evidence="8">
    <location>
        <begin position="1"/>
        <end position="24"/>
    </location>
</feature>
<keyword evidence="6" id="KW-0472">Membrane</keyword>
<keyword evidence="10" id="KW-1185">Reference proteome</keyword>
<evidence type="ECO:0000256" key="5">
    <source>
        <dbReference type="ARBA" id="ARBA00022692"/>
    </source>
</evidence>
<keyword evidence="4" id="KW-1134">Transmembrane beta strand</keyword>
<comment type="caution">
    <text evidence="9">The sequence shown here is derived from an EMBL/GenBank/DDBJ whole genome shotgun (WGS) entry which is preliminary data.</text>
</comment>
<keyword evidence="3" id="KW-0813">Transport</keyword>
<proteinExistence type="inferred from homology"/>
<dbReference type="InterPro" id="IPR003423">
    <property type="entry name" value="OMP_efflux"/>
</dbReference>
<feature type="chain" id="PRO_5045491934" evidence="8">
    <location>
        <begin position="25"/>
        <end position="437"/>
    </location>
</feature>
<gene>
    <name evidence="9" type="ORF">AAEO56_01005</name>
</gene>
<dbReference type="PANTHER" id="PTHR30026">
    <property type="entry name" value="OUTER MEMBRANE PROTEIN TOLC"/>
    <property type="match status" value="1"/>
</dbReference>
<evidence type="ECO:0000256" key="1">
    <source>
        <dbReference type="ARBA" id="ARBA00004442"/>
    </source>
</evidence>